<dbReference type="AlphaFoldDB" id="A0ABD5EBE3"/>
<evidence type="ECO:0000313" key="3">
    <source>
        <dbReference type="Proteomes" id="UP001183607"/>
    </source>
</evidence>
<dbReference type="Proteomes" id="UP001183607">
    <property type="component" value="Unassembled WGS sequence"/>
</dbReference>
<reference evidence="3" key="1">
    <citation type="submission" date="2023-07" db="EMBL/GenBank/DDBJ databases">
        <title>30 novel species of actinomycetes from the DSMZ collection.</title>
        <authorList>
            <person name="Nouioui I."/>
        </authorList>
    </citation>
    <scope>NUCLEOTIDE SEQUENCE [LARGE SCALE GENOMIC DNA]</scope>
    <source>
        <strain evidence="3">DSM 41982</strain>
    </source>
</reference>
<feature type="region of interest" description="Disordered" evidence="1">
    <location>
        <begin position="84"/>
        <end position="107"/>
    </location>
</feature>
<dbReference type="EMBL" id="JAVRER010000053">
    <property type="protein sequence ID" value="MDT0418756.1"/>
    <property type="molecule type" value="Genomic_DNA"/>
</dbReference>
<dbReference type="RefSeq" id="WP_093852804.1">
    <property type="nucleotide sequence ID" value="NZ_JAVRER010000053.1"/>
</dbReference>
<organism evidence="2 3">
    <name type="scientific">Streptomyces evansiae</name>
    <dbReference type="NCBI Taxonomy" id="3075535"/>
    <lineage>
        <taxon>Bacteria</taxon>
        <taxon>Bacillati</taxon>
        <taxon>Actinomycetota</taxon>
        <taxon>Actinomycetes</taxon>
        <taxon>Kitasatosporales</taxon>
        <taxon>Streptomycetaceae</taxon>
        <taxon>Streptomyces</taxon>
    </lineage>
</organism>
<evidence type="ECO:0000313" key="2">
    <source>
        <dbReference type="EMBL" id="MDT0418756.1"/>
    </source>
</evidence>
<comment type="caution">
    <text evidence="2">The sequence shown here is derived from an EMBL/GenBank/DDBJ whole genome shotgun (WGS) entry which is preliminary data.</text>
</comment>
<sequence length="471" mass="52635">MTTGAFGETGTGPAHGTGTTSPPPADLAALDRRLTRLETERARPPGARTLDEFLRPLREARAAWDVRRSVGQPEQKTVKVVRPSGITLPEDSPLRRVPPRKPEDQQPDYLEKFDSRTLFYDAFRLGEDVWLSGPPLNNLKEPLEKADWQVDGTDVAASVSLSDWGRTQRSRIRDAAPGERLALGLGDERFSAEIAPDESALFAGQRTLITKSQDNDLVWIQDFLQYYHLVHGVTGVVFYDNNSTRYTPQDVADAIAAVEGITTAVVVDWRYPWGPNCGPNEVWDSDYCQYGLLEHGRFRYLSRAAGVVSVDIDELVLCDDARSVFDHAEESAAGAVMFDGRWIAKATAEPMDPTRQRRFTDYRHRAKGTTTVKWAVLPGVVDWRSTQWRVHSVAGSNAEKNDLIHHRHYQGVNNGWKYDRPEQLVTPGTHTFDVRMSHVLDIVFGPSEDFEPTAALAPSTAVEPSGEERTR</sequence>
<gene>
    <name evidence="2" type="ORF">RM574_25070</name>
</gene>
<name>A0ABD5EBE3_9ACTN</name>
<accession>A0ABD5EBE3</accession>
<feature type="region of interest" description="Disordered" evidence="1">
    <location>
        <begin position="1"/>
        <end position="29"/>
    </location>
</feature>
<proteinExistence type="predicted"/>
<protein>
    <submittedName>
        <fullName evidence="2">Capsule biosynthesis protein CapZ</fullName>
    </submittedName>
</protein>
<evidence type="ECO:0000256" key="1">
    <source>
        <dbReference type="SAM" id="MobiDB-lite"/>
    </source>
</evidence>